<dbReference type="InterPro" id="IPR011006">
    <property type="entry name" value="CheY-like_superfamily"/>
</dbReference>
<comment type="caution">
    <text evidence="4">The sequence shown here is derived from an EMBL/GenBank/DDBJ whole genome shotgun (WGS) entry which is preliminary data.</text>
</comment>
<name>A0A2M9FW77_9PROT</name>
<dbReference type="PROSITE" id="PS50110">
    <property type="entry name" value="RESPONSE_REGULATORY"/>
    <property type="match status" value="1"/>
</dbReference>
<sequence length="133" mass="14130">MRVLVVDDSQANRSIARVLLENAGHRVMEADGGEAAVAAASEFLPDVILMDVAMPGMDGLEATRAIRRLEGDVGTTPVVAWTAHDIPGMRRQTSAAGMNAYLTKPVVRQTLIATIAAFGRSRGPNRFDAVQSA</sequence>
<keyword evidence="1 2" id="KW-0597">Phosphoprotein</keyword>
<organism evidence="4 5">
    <name type="scientific">Minwuia thermotolerans</name>
    <dbReference type="NCBI Taxonomy" id="2056226"/>
    <lineage>
        <taxon>Bacteria</taxon>
        <taxon>Pseudomonadati</taxon>
        <taxon>Pseudomonadota</taxon>
        <taxon>Alphaproteobacteria</taxon>
        <taxon>Minwuiales</taxon>
        <taxon>Minwuiaceae</taxon>
        <taxon>Minwuia</taxon>
    </lineage>
</organism>
<dbReference type="PANTHER" id="PTHR45339">
    <property type="entry name" value="HYBRID SIGNAL TRANSDUCTION HISTIDINE KINASE J"/>
    <property type="match status" value="1"/>
</dbReference>
<evidence type="ECO:0000256" key="2">
    <source>
        <dbReference type="PROSITE-ProRule" id="PRU00169"/>
    </source>
</evidence>
<dbReference type="InterPro" id="IPR001789">
    <property type="entry name" value="Sig_transdc_resp-reg_receiver"/>
</dbReference>
<keyword evidence="5" id="KW-1185">Reference proteome</keyword>
<dbReference type="GO" id="GO:0000160">
    <property type="term" value="P:phosphorelay signal transduction system"/>
    <property type="evidence" value="ECO:0007669"/>
    <property type="project" value="InterPro"/>
</dbReference>
<dbReference type="CDD" id="cd17546">
    <property type="entry name" value="REC_hyHK_CKI1_RcsC-like"/>
    <property type="match status" value="1"/>
</dbReference>
<dbReference type="Proteomes" id="UP000229498">
    <property type="component" value="Unassembled WGS sequence"/>
</dbReference>
<dbReference type="OrthoDB" id="9800897at2"/>
<dbReference type="PANTHER" id="PTHR45339:SF3">
    <property type="entry name" value="HISTIDINE KINASE"/>
    <property type="match status" value="1"/>
</dbReference>
<dbReference type="Pfam" id="PF00072">
    <property type="entry name" value="Response_reg"/>
    <property type="match status" value="1"/>
</dbReference>
<protein>
    <recommendedName>
        <fullName evidence="3">Response regulatory domain-containing protein</fullName>
    </recommendedName>
</protein>
<reference evidence="4 5" key="1">
    <citation type="submission" date="2017-11" db="EMBL/GenBank/DDBJ databases">
        <title>Draft genome sequence of Rhizobiales bacterium SY3-13.</title>
        <authorList>
            <person name="Sun C."/>
        </authorList>
    </citation>
    <scope>NUCLEOTIDE SEQUENCE [LARGE SCALE GENOMIC DNA]</scope>
    <source>
        <strain evidence="4 5">SY3-13</strain>
    </source>
</reference>
<feature type="modified residue" description="4-aspartylphosphate" evidence="2">
    <location>
        <position position="51"/>
    </location>
</feature>
<dbReference type="EMBL" id="PHIG01000056">
    <property type="protein sequence ID" value="PJK27725.1"/>
    <property type="molecule type" value="Genomic_DNA"/>
</dbReference>
<evidence type="ECO:0000313" key="4">
    <source>
        <dbReference type="EMBL" id="PJK27725.1"/>
    </source>
</evidence>
<evidence type="ECO:0000313" key="5">
    <source>
        <dbReference type="Proteomes" id="UP000229498"/>
    </source>
</evidence>
<evidence type="ECO:0000259" key="3">
    <source>
        <dbReference type="PROSITE" id="PS50110"/>
    </source>
</evidence>
<dbReference type="SUPFAM" id="SSF52172">
    <property type="entry name" value="CheY-like"/>
    <property type="match status" value="1"/>
</dbReference>
<dbReference type="SMART" id="SM00448">
    <property type="entry name" value="REC"/>
    <property type="match status" value="1"/>
</dbReference>
<accession>A0A2M9FW77</accession>
<gene>
    <name evidence="4" type="ORF">CVT23_20765</name>
</gene>
<dbReference type="RefSeq" id="WP_109795862.1">
    <property type="nucleotide sequence ID" value="NZ_PHIG01000056.1"/>
</dbReference>
<feature type="domain" description="Response regulatory" evidence="3">
    <location>
        <begin position="2"/>
        <end position="119"/>
    </location>
</feature>
<dbReference type="Gene3D" id="3.40.50.2300">
    <property type="match status" value="1"/>
</dbReference>
<dbReference type="AlphaFoldDB" id="A0A2M9FW77"/>
<proteinExistence type="predicted"/>
<evidence type="ECO:0000256" key="1">
    <source>
        <dbReference type="ARBA" id="ARBA00022553"/>
    </source>
</evidence>